<dbReference type="InterPro" id="IPR011701">
    <property type="entry name" value="MFS"/>
</dbReference>
<accession>A0AAD5WMR1</accession>
<keyword evidence="4" id="KW-1133">Transmembrane helix</keyword>
<feature type="transmembrane region" description="Helical" evidence="4">
    <location>
        <begin position="197"/>
        <end position="217"/>
    </location>
</feature>
<feature type="transmembrane region" description="Helical" evidence="4">
    <location>
        <begin position="408"/>
        <end position="429"/>
    </location>
</feature>
<evidence type="ECO:0000313" key="6">
    <source>
        <dbReference type="EMBL" id="KAJ2891665.1"/>
    </source>
</evidence>
<sequence>MQPKPGSQDEKAPVEPPAPPGQPSDSESSLETASVVPAPEPPAETSNNSTAANGRISKGGSDIPDGGLNAWLQVLGSFVVLFNTWGLINTFGVYQTWYEENLEGPSSSDISWVGSLQGGLLMLSGLISGPLYDMGYLRHMLWVGNFLIVFGQFMTSLATKYWQIVLAQGVCIGIGCGLSFLPATGVVSQYFKRKKSIALGLASAGSPTAGILFPVIFTKVEDKIGFAWGTRVLGFTLLALSVIPLTAMHTRIPPSKGRRSLVDVEAFKDWPFMAYLASQMFIFLGLYVAFFYIQLYGQSHNLVGHGGVDTPSTSFDSSYLVTLLNAGSVVGRILPNYLADHFGALNAFCVSALGAAVCAFAWIGIQSLKPLCAFAVLYGMFSGGILALMPSVIVSLSPHLSLVGVRMGMVFAASGVAILVGTPIAGAIVGGFSESEWDAMIGYSGAALAVGTVFCVASRLLVSREGRASSWRF</sequence>
<dbReference type="Gene3D" id="1.20.1250.20">
    <property type="entry name" value="MFS general substrate transporter like domains"/>
    <property type="match status" value="1"/>
</dbReference>
<dbReference type="EMBL" id="JAKWBI020001023">
    <property type="protein sequence ID" value="KAJ2891665.1"/>
    <property type="molecule type" value="Genomic_DNA"/>
</dbReference>
<feature type="transmembrane region" description="Helical" evidence="4">
    <location>
        <begin position="70"/>
        <end position="92"/>
    </location>
</feature>
<evidence type="ECO:0000256" key="2">
    <source>
        <dbReference type="ARBA" id="ARBA00006727"/>
    </source>
</evidence>
<dbReference type="SUPFAM" id="SSF103473">
    <property type="entry name" value="MFS general substrate transporter"/>
    <property type="match status" value="1"/>
</dbReference>
<feature type="transmembrane region" description="Helical" evidence="4">
    <location>
        <begin position="139"/>
        <end position="158"/>
    </location>
</feature>
<dbReference type="InterPro" id="IPR050327">
    <property type="entry name" value="Proton-linked_MCT"/>
</dbReference>
<comment type="caution">
    <text evidence="6">The sequence shown here is derived from an EMBL/GenBank/DDBJ whole genome shotgun (WGS) entry which is preliminary data.</text>
</comment>
<comment type="subcellular location">
    <subcellularLocation>
        <location evidence="1">Membrane</location>
        <topology evidence="1">Multi-pass membrane protein</topology>
    </subcellularLocation>
</comment>
<feature type="domain" description="Major facilitator superfamily (MFS) profile" evidence="5">
    <location>
        <begin position="278"/>
        <end position="473"/>
    </location>
</feature>
<dbReference type="CDD" id="cd17352">
    <property type="entry name" value="MFS_MCT_SLC16"/>
    <property type="match status" value="1"/>
</dbReference>
<reference evidence="6" key="1">
    <citation type="submission" date="2022-07" db="EMBL/GenBank/DDBJ databases">
        <title>Draft genome sequence of Zalerion maritima ATCC 34329, a (micro)plastics degrading marine fungus.</title>
        <authorList>
            <person name="Paco A."/>
            <person name="Goncalves M.F.M."/>
            <person name="Rocha-Santos T.A.P."/>
            <person name="Alves A."/>
        </authorList>
    </citation>
    <scope>NUCLEOTIDE SEQUENCE</scope>
    <source>
        <strain evidence="6">ATCC 34329</strain>
    </source>
</reference>
<evidence type="ECO:0000256" key="1">
    <source>
        <dbReference type="ARBA" id="ARBA00004141"/>
    </source>
</evidence>
<evidence type="ECO:0000256" key="4">
    <source>
        <dbReference type="SAM" id="Phobius"/>
    </source>
</evidence>
<dbReference type="PROSITE" id="PS50850">
    <property type="entry name" value="MFS"/>
    <property type="match status" value="1"/>
</dbReference>
<comment type="similarity">
    <text evidence="2">Belongs to the major facilitator superfamily. Monocarboxylate porter (TC 2.A.1.13) family.</text>
</comment>
<dbReference type="PANTHER" id="PTHR11360:SF234">
    <property type="entry name" value="MFS-TYPE TRANSPORTER DBAD-RELATED"/>
    <property type="match status" value="1"/>
</dbReference>
<keyword evidence="7" id="KW-1185">Reference proteome</keyword>
<evidence type="ECO:0000259" key="5">
    <source>
        <dbReference type="PROSITE" id="PS50850"/>
    </source>
</evidence>
<organism evidence="6 7">
    <name type="scientific">Zalerion maritima</name>
    <dbReference type="NCBI Taxonomy" id="339359"/>
    <lineage>
        <taxon>Eukaryota</taxon>
        <taxon>Fungi</taxon>
        <taxon>Dikarya</taxon>
        <taxon>Ascomycota</taxon>
        <taxon>Pezizomycotina</taxon>
        <taxon>Sordariomycetes</taxon>
        <taxon>Lulworthiomycetidae</taxon>
        <taxon>Lulworthiales</taxon>
        <taxon>Lulworthiaceae</taxon>
        <taxon>Zalerion</taxon>
    </lineage>
</organism>
<dbReference type="InterPro" id="IPR036259">
    <property type="entry name" value="MFS_trans_sf"/>
</dbReference>
<name>A0AAD5WMR1_9PEZI</name>
<feature type="transmembrane region" description="Helical" evidence="4">
    <location>
        <begin position="112"/>
        <end position="132"/>
    </location>
</feature>
<evidence type="ECO:0000313" key="7">
    <source>
        <dbReference type="Proteomes" id="UP001201980"/>
    </source>
</evidence>
<feature type="transmembrane region" description="Helical" evidence="4">
    <location>
        <begin position="272"/>
        <end position="297"/>
    </location>
</feature>
<dbReference type="AlphaFoldDB" id="A0AAD5WMR1"/>
<feature type="transmembrane region" description="Helical" evidence="4">
    <location>
        <begin position="375"/>
        <end position="396"/>
    </location>
</feature>
<dbReference type="PANTHER" id="PTHR11360">
    <property type="entry name" value="MONOCARBOXYLATE TRANSPORTER"/>
    <property type="match status" value="1"/>
</dbReference>
<feature type="region of interest" description="Disordered" evidence="3">
    <location>
        <begin position="1"/>
        <end position="58"/>
    </location>
</feature>
<feature type="transmembrane region" description="Helical" evidence="4">
    <location>
        <begin position="164"/>
        <end position="185"/>
    </location>
</feature>
<feature type="transmembrane region" description="Helical" evidence="4">
    <location>
        <begin position="232"/>
        <end position="252"/>
    </location>
</feature>
<dbReference type="Proteomes" id="UP001201980">
    <property type="component" value="Unassembled WGS sequence"/>
</dbReference>
<keyword evidence="4" id="KW-0472">Membrane</keyword>
<dbReference type="Pfam" id="PF07690">
    <property type="entry name" value="MFS_1"/>
    <property type="match status" value="2"/>
</dbReference>
<evidence type="ECO:0000256" key="3">
    <source>
        <dbReference type="SAM" id="MobiDB-lite"/>
    </source>
</evidence>
<feature type="transmembrane region" description="Helical" evidence="4">
    <location>
        <begin position="342"/>
        <end position="363"/>
    </location>
</feature>
<gene>
    <name evidence="6" type="ORF">MKZ38_000105</name>
</gene>
<feature type="transmembrane region" description="Helical" evidence="4">
    <location>
        <begin position="441"/>
        <end position="462"/>
    </location>
</feature>
<dbReference type="GO" id="GO:0022857">
    <property type="term" value="F:transmembrane transporter activity"/>
    <property type="evidence" value="ECO:0007669"/>
    <property type="project" value="InterPro"/>
</dbReference>
<keyword evidence="4" id="KW-0812">Transmembrane</keyword>
<proteinExistence type="inferred from homology"/>
<dbReference type="InterPro" id="IPR020846">
    <property type="entry name" value="MFS_dom"/>
</dbReference>
<protein>
    <submittedName>
        <fullName evidence="6">MFS monocarboxylate</fullName>
    </submittedName>
</protein>
<feature type="transmembrane region" description="Helical" evidence="4">
    <location>
        <begin position="317"/>
        <end position="335"/>
    </location>
</feature>
<dbReference type="GO" id="GO:0016020">
    <property type="term" value="C:membrane"/>
    <property type="evidence" value="ECO:0007669"/>
    <property type="project" value="UniProtKB-SubCell"/>
</dbReference>